<dbReference type="AlphaFoldDB" id="A0A6A7YPY8"/>
<comment type="caution">
    <text evidence="3">The sequence shown here is derived from an EMBL/GenBank/DDBJ whole genome shotgun (WGS) entry which is preliminary data.</text>
</comment>
<dbReference type="EMBL" id="WIWI01000071">
    <property type="protein sequence ID" value="MQT91736.1"/>
    <property type="molecule type" value="Genomic_DNA"/>
</dbReference>
<sequence length="66" mass="6817">MQTFTVDGMTCGGCVRGVTNAIQRLDPQSKVDVDLKTKTVKVESSLAAKDIVGAIEGAGFDVTATA</sequence>
<accession>A0A6A7YPY8</accession>
<dbReference type="PROSITE" id="PS50846">
    <property type="entry name" value="HMA_2"/>
    <property type="match status" value="1"/>
</dbReference>
<dbReference type="RefSeq" id="WP_153330332.1">
    <property type="nucleotide sequence ID" value="NZ_WIWI01000071.1"/>
</dbReference>
<evidence type="ECO:0000313" key="3">
    <source>
        <dbReference type="EMBL" id="MQT49067.1"/>
    </source>
</evidence>
<dbReference type="InterPro" id="IPR036163">
    <property type="entry name" value="HMA_dom_sf"/>
</dbReference>
<evidence type="ECO:0000313" key="5">
    <source>
        <dbReference type="Proteomes" id="UP000441404"/>
    </source>
</evidence>
<dbReference type="EMBL" id="WIWJ01000043">
    <property type="protein sequence ID" value="MQT49067.1"/>
    <property type="molecule type" value="Genomic_DNA"/>
</dbReference>
<dbReference type="Pfam" id="PF00403">
    <property type="entry name" value="HMA"/>
    <property type="match status" value="1"/>
</dbReference>
<keyword evidence="1" id="KW-0479">Metal-binding</keyword>
<evidence type="ECO:0000313" key="4">
    <source>
        <dbReference type="EMBL" id="MQT91736.1"/>
    </source>
</evidence>
<dbReference type="SUPFAM" id="SSF55008">
    <property type="entry name" value="HMA, heavy metal-associated domain"/>
    <property type="match status" value="1"/>
</dbReference>
<feature type="domain" description="HMA" evidence="2">
    <location>
        <begin position="1"/>
        <end position="63"/>
    </location>
</feature>
<dbReference type="GO" id="GO:0046872">
    <property type="term" value="F:metal ion binding"/>
    <property type="evidence" value="ECO:0007669"/>
    <property type="project" value="UniProtKB-KW"/>
</dbReference>
<protein>
    <submittedName>
        <fullName evidence="3">Copper chaperone</fullName>
    </submittedName>
</protein>
<dbReference type="Gene3D" id="3.30.70.100">
    <property type="match status" value="1"/>
</dbReference>
<reference evidence="5 6" key="1">
    <citation type="submission" date="2019-10" db="EMBL/GenBank/DDBJ databases">
        <title>Evaluation of single-gene subtyping targets for Pseudomonas.</title>
        <authorList>
            <person name="Reichler S.J."/>
            <person name="Orsi R.H."/>
            <person name="Wiedmann M."/>
            <person name="Martin N.H."/>
            <person name="Murphy S.I."/>
        </authorList>
    </citation>
    <scope>NUCLEOTIDE SEQUENCE [LARGE SCALE GENOMIC DNA]</scope>
    <source>
        <strain evidence="4 6">FSL R10-3254</strain>
        <strain evidence="3 5">FSL R10-3257</strain>
    </source>
</reference>
<name>A0A6A7YPY8_9PSED</name>
<dbReference type="Proteomes" id="UP000489190">
    <property type="component" value="Unassembled WGS sequence"/>
</dbReference>
<proteinExistence type="predicted"/>
<dbReference type="Proteomes" id="UP000441404">
    <property type="component" value="Unassembled WGS sequence"/>
</dbReference>
<dbReference type="PROSITE" id="PS01047">
    <property type="entry name" value="HMA_1"/>
    <property type="match status" value="1"/>
</dbReference>
<dbReference type="InterPro" id="IPR006121">
    <property type="entry name" value="HMA_dom"/>
</dbReference>
<gene>
    <name evidence="4" type="ORF">GHO39_21720</name>
    <name evidence="3" type="ORF">GHO40_20380</name>
</gene>
<dbReference type="InterPro" id="IPR017969">
    <property type="entry name" value="Heavy-metal-associated_CS"/>
</dbReference>
<dbReference type="CDD" id="cd00371">
    <property type="entry name" value="HMA"/>
    <property type="match status" value="1"/>
</dbReference>
<organism evidence="3 5">
    <name type="scientific">Pseudomonas helleri</name>
    <dbReference type="NCBI Taxonomy" id="1608996"/>
    <lineage>
        <taxon>Bacteria</taxon>
        <taxon>Pseudomonadati</taxon>
        <taxon>Pseudomonadota</taxon>
        <taxon>Gammaproteobacteria</taxon>
        <taxon>Pseudomonadales</taxon>
        <taxon>Pseudomonadaceae</taxon>
        <taxon>Pseudomonas</taxon>
    </lineage>
</organism>
<evidence type="ECO:0000313" key="6">
    <source>
        <dbReference type="Proteomes" id="UP000489190"/>
    </source>
</evidence>
<evidence type="ECO:0000256" key="1">
    <source>
        <dbReference type="ARBA" id="ARBA00022723"/>
    </source>
</evidence>
<evidence type="ECO:0000259" key="2">
    <source>
        <dbReference type="PROSITE" id="PS50846"/>
    </source>
</evidence>